<dbReference type="EMBL" id="MVHV01000051">
    <property type="protein sequence ID" value="ORA77027.1"/>
    <property type="molecule type" value="Genomic_DNA"/>
</dbReference>
<name>A0ABX3SK12_MYCMA</name>
<dbReference type="RefSeq" id="WP_083013010.1">
    <property type="nucleotide sequence ID" value="NZ_CP060015.1"/>
</dbReference>
<reference evidence="1 2" key="1">
    <citation type="submission" date="2017-02" db="EMBL/GenBank/DDBJ databases">
        <title>The new phylogeny of genus Mycobacterium.</title>
        <authorList>
            <person name="Tortoli E."/>
            <person name="Trovato A."/>
            <person name="Cirillo D.M."/>
        </authorList>
    </citation>
    <scope>NUCLEOTIDE SEQUENCE [LARGE SCALE GENOMIC DNA]</scope>
    <source>
        <strain evidence="1 2">IP1130001</strain>
    </source>
</reference>
<proteinExistence type="predicted"/>
<dbReference type="Proteomes" id="UP000243140">
    <property type="component" value="Unassembled WGS sequence"/>
</dbReference>
<evidence type="ECO:0000313" key="1">
    <source>
        <dbReference type="EMBL" id="ORA77027.1"/>
    </source>
</evidence>
<accession>A0ABX3SK12</accession>
<gene>
    <name evidence="1" type="ORF">BST29_24195</name>
</gene>
<comment type="caution">
    <text evidence="1">The sequence shown here is derived from an EMBL/GenBank/DDBJ whole genome shotgun (WGS) entry which is preliminary data.</text>
</comment>
<evidence type="ECO:0000313" key="2">
    <source>
        <dbReference type="Proteomes" id="UP000243140"/>
    </source>
</evidence>
<sequence>MLADCKAPYAISSYLRGARYYHTWCAAEPNKHPFTRPGLQHWTTYILGSGAEPASARIRPQAVRRSLPGWPTKKKSTRTPSLGLKPRKIDTKVVERLADAELRLMLKPAPLTRPHGE</sequence>
<keyword evidence="2" id="KW-1185">Reference proteome</keyword>
<protein>
    <submittedName>
        <fullName evidence="1">Uncharacterized protein</fullName>
    </submittedName>
</protein>
<organism evidence="1 2">
    <name type="scientific">Mycobacterium malmoense</name>
    <dbReference type="NCBI Taxonomy" id="1780"/>
    <lineage>
        <taxon>Bacteria</taxon>
        <taxon>Bacillati</taxon>
        <taxon>Actinomycetota</taxon>
        <taxon>Actinomycetes</taxon>
        <taxon>Mycobacteriales</taxon>
        <taxon>Mycobacteriaceae</taxon>
        <taxon>Mycobacterium</taxon>
    </lineage>
</organism>